<dbReference type="GO" id="GO:0004252">
    <property type="term" value="F:serine-type endopeptidase activity"/>
    <property type="evidence" value="ECO:0007669"/>
    <property type="project" value="UniProtKB-EC"/>
</dbReference>
<evidence type="ECO:0000256" key="4">
    <source>
        <dbReference type="ARBA" id="ARBA00022825"/>
    </source>
</evidence>
<feature type="domain" description="Peptidase S9A N-terminal" evidence="6">
    <location>
        <begin position="79"/>
        <end position="475"/>
    </location>
</feature>
<feature type="domain" description="Peptidase S9 prolyl oligopeptidase catalytic" evidence="5">
    <location>
        <begin position="540"/>
        <end position="748"/>
    </location>
</feature>
<evidence type="ECO:0000313" key="7">
    <source>
        <dbReference type="EMBL" id="ONF96024.1"/>
    </source>
</evidence>
<dbReference type="Pfam" id="PF02897">
    <property type="entry name" value="Peptidase_S9_N"/>
    <property type="match status" value="1"/>
</dbReference>
<keyword evidence="4" id="KW-0720">Serine protease</keyword>
<protein>
    <submittedName>
        <fullName evidence="7">Protease 2</fullName>
        <ecNumber evidence="7">3.4.21.83</ecNumber>
    </submittedName>
</protein>
<accession>A0A1V2EV34</accession>
<organism evidence="7 8">
    <name type="scientific">Sphingomonas jeddahensis</name>
    <dbReference type="NCBI Taxonomy" id="1915074"/>
    <lineage>
        <taxon>Bacteria</taxon>
        <taxon>Pseudomonadati</taxon>
        <taxon>Pseudomonadota</taxon>
        <taxon>Alphaproteobacteria</taxon>
        <taxon>Sphingomonadales</taxon>
        <taxon>Sphingomonadaceae</taxon>
        <taxon>Sphingomonas</taxon>
    </lineage>
</organism>
<evidence type="ECO:0000259" key="5">
    <source>
        <dbReference type="Pfam" id="PF00326"/>
    </source>
</evidence>
<dbReference type="GO" id="GO:0006508">
    <property type="term" value="P:proteolysis"/>
    <property type="evidence" value="ECO:0007669"/>
    <property type="project" value="UniProtKB-KW"/>
</dbReference>
<dbReference type="PANTHER" id="PTHR11757">
    <property type="entry name" value="PROTEASE FAMILY S9A OLIGOPEPTIDASE"/>
    <property type="match status" value="1"/>
</dbReference>
<gene>
    <name evidence="7" type="primary">ptrB_1</name>
    <name evidence="7" type="ORF">SPHI_16380</name>
</gene>
<dbReference type="Pfam" id="PF00326">
    <property type="entry name" value="Peptidase_S9"/>
    <property type="match status" value="1"/>
</dbReference>
<dbReference type="InterPro" id="IPR051543">
    <property type="entry name" value="Serine_Peptidase_S9A"/>
</dbReference>
<dbReference type="InterPro" id="IPR002470">
    <property type="entry name" value="Peptidase_S9A"/>
</dbReference>
<dbReference type="SUPFAM" id="SSF53474">
    <property type="entry name" value="alpha/beta-Hydrolases"/>
    <property type="match status" value="1"/>
</dbReference>
<keyword evidence="8" id="KW-1185">Reference proteome</keyword>
<evidence type="ECO:0000259" key="6">
    <source>
        <dbReference type="Pfam" id="PF02897"/>
    </source>
</evidence>
<comment type="caution">
    <text evidence="7">The sequence shown here is derived from an EMBL/GenBank/DDBJ whole genome shotgun (WGS) entry which is preliminary data.</text>
</comment>
<reference evidence="7 8" key="1">
    <citation type="submission" date="2016-11" db="EMBL/GenBank/DDBJ databases">
        <title>Genome sequence of Sphingomonas jeddahensis G39.</title>
        <authorList>
            <person name="Poehlein A."/>
            <person name="Wuebbeler J.H."/>
            <person name="Steinbuechel A."/>
            <person name="Daniel R."/>
        </authorList>
    </citation>
    <scope>NUCLEOTIDE SEQUENCE [LARGE SCALE GENOMIC DNA]</scope>
    <source>
        <strain evidence="7 8">G39</strain>
    </source>
</reference>
<evidence type="ECO:0000256" key="3">
    <source>
        <dbReference type="ARBA" id="ARBA00022801"/>
    </source>
</evidence>
<dbReference type="InterPro" id="IPR023302">
    <property type="entry name" value="Pept_S9A_N"/>
</dbReference>
<dbReference type="EMBL" id="MPSB01000006">
    <property type="protein sequence ID" value="ONF96024.1"/>
    <property type="molecule type" value="Genomic_DNA"/>
</dbReference>
<dbReference type="EC" id="3.4.21.83" evidence="7"/>
<dbReference type="InterPro" id="IPR001375">
    <property type="entry name" value="Peptidase_S9_cat"/>
</dbReference>
<dbReference type="STRING" id="1915074.SPHI_16380"/>
<evidence type="ECO:0000256" key="2">
    <source>
        <dbReference type="ARBA" id="ARBA00022670"/>
    </source>
</evidence>
<dbReference type="InterPro" id="IPR029058">
    <property type="entry name" value="AB_hydrolase_fold"/>
</dbReference>
<dbReference type="SUPFAM" id="SSF50993">
    <property type="entry name" value="Peptidase/esterase 'gauge' domain"/>
    <property type="match status" value="1"/>
</dbReference>
<name>A0A1V2EV34_9SPHN</name>
<dbReference type="FunFam" id="3.40.50.1820:FF:000005">
    <property type="entry name" value="Prolyl endopeptidase"/>
    <property type="match status" value="1"/>
</dbReference>
<dbReference type="PANTHER" id="PTHR11757:SF19">
    <property type="entry name" value="PROLYL ENDOPEPTIDASE-LIKE"/>
    <property type="match status" value="1"/>
</dbReference>
<keyword evidence="3 7" id="KW-0378">Hydrolase</keyword>
<dbReference type="Gene3D" id="2.130.10.120">
    <property type="entry name" value="Prolyl oligopeptidase, N-terminal domain"/>
    <property type="match status" value="1"/>
</dbReference>
<evidence type="ECO:0000256" key="1">
    <source>
        <dbReference type="ARBA" id="ARBA00005228"/>
    </source>
</evidence>
<proteinExistence type="inferred from homology"/>
<sequence>MEGNAKQRTACGFPLHQLRWCPSPSAMGRMACVPPPLPYHSQQQSTGDMMRKTLLAGAALALATGATAQQAPTPPRAAKKPFQVTSPNGNRSDDYYWLRDDTRKNPEMLAYLKAENDYADSQLNALKPLQDKLYAETVSHIKQDDSSVPYSKNGYWYQTRFDTGADYPVIERRKGDRNAPAQVMFDQPAMAKGHSFFSLSDWTVSPDNRLVAYAEDNVGRRQYTLKIKDLTTGQLLPDTITNAEPNVLWADDNRTILYVAKDPTTLRGYKVMAHVLGTPVSQDKMLYEEKDDTFQMGIARTSDDRFICVFVQSTVSDEQRCAPATTPATLQVLAPRKRDLRYQADHMDGRWIARTNLRAKNYTLMTVADADLAKGTPAWRDLTPASETVFIEGFKPFKGFVAIDQREGGNRMIRLLDAAGKSLPVKADEPAYRMALDVNEEPATDWVRYTYGSLVTPTTTYEVNAKTAERRVLKVAPVPGYDPANYVTERVWATARDGVEVPVSLVYRKGTKRDGTAPLFQYAYGSYGNSMDPAVDPGRIGLLDRGVVYALAHIRGGQEMGRQWYDDGHLLNKKNSFTDFIDVTRYLVTQKYAAKDRVAAMGGSAGGLLMGAVANMAPQDYKVIVAQVPFVDVVTTMLDASIPLTTFEYDEWGNPAQKQYYDYMLSYSPYDQVAAKNYPALYVGTGLWDSQVQYYEPAKWVAKLREMKTDKNPLLFRTNMEAGHGGKSGRFERYRQNAEWGAFVLQQLAVE</sequence>
<dbReference type="PRINTS" id="PR00862">
    <property type="entry name" value="PROLIGOPTASE"/>
</dbReference>
<dbReference type="Proteomes" id="UP000188729">
    <property type="component" value="Unassembled WGS sequence"/>
</dbReference>
<evidence type="ECO:0000313" key="8">
    <source>
        <dbReference type="Proteomes" id="UP000188729"/>
    </source>
</evidence>
<comment type="similarity">
    <text evidence="1">Belongs to the peptidase S9A family.</text>
</comment>
<keyword evidence="2 7" id="KW-0645">Protease</keyword>
<dbReference type="AlphaFoldDB" id="A0A1V2EV34"/>
<dbReference type="Gene3D" id="3.40.50.1820">
    <property type="entry name" value="alpha/beta hydrolase"/>
    <property type="match status" value="1"/>
</dbReference>